<evidence type="ECO:0000313" key="2">
    <source>
        <dbReference type="EMBL" id="KAK4109490.1"/>
    </source>
</evidence>
<dbReference type="GO" id="GO:0005975">
    <property type="term" value="P:carbohydrate metabolic process"/>
    <property type="evidence" value="ECO:0007669"/>
    <property type="project" value="InterPro"/>
</dbReference>
<dbReference type="GO" id="GO:0004553">
    <property type="term" value="F:hydrolase activity, hydrolyzing O-glycosyl compounds"/>
    <property type="evidence" value="ECO:0007669"/>
    <property type="project" value="InterPro"/>
</dbReference>
<name>A0AAN6QK42_9PEZI</name>
<dbReference type="InterPro" id="IPR036962">
    <property type="entry name" value="Glyco_hydro_3_N_sf"/>
</dbReference>
<dbReference type="AlphaFoldDB" id="A0AAN6QK42"/>
<keyword evidence="2" id="KW-0378">Hydrolase</keyword>
<protein>
    <submittedName>
        <fullName evidence="2">Glycoside hydrolase family 3 protein</fullName>
    </submittedName>
</protein>
<keyword evidence="3" id="KW-1185">Reference proteome</keyword>
<reference evidence="2" key="2">
    <citation type="submission" date="2023-05" db="EMBL/GenBank/DDBJ databases">
        <authorList>
            <consortium name="Lawrence Berkeley National Laboratory"/>
            <person name="Steindorff A."/>
            <person name="Hensen N."/>
            <person name="Bonometti L."/>
            <person name="Westerberg I."/>
            <person name="Brannstrom I.O."/>
            <person name="Guillou S."/>
            <person name="Cros-Aarteil S."/>
            <person name="Calhoun S."/>
            <person name="Haridas S."/>
            <person name="Kuo A."/>
            <person name="Mondo S."/>
            <person name="Pangilinan J."/>
            <person name="Riley R."/>
            <person name="Labutti K."/>
            <person name="Andreopoulos B."/>
            <person name="Lipzen A."/>
            <person name="Chen C."/>
            <person name="Yanf M."/>
            <person name="Daum C."/>
            <person name="Ng V."/>
            <person name="Clum A."/>
            <person name="Ohm R."/>
            <person name="Martin F."/>
            <person name="Silar P."/>
            <person name="Natvig D."/>
            <person name="Lalanne C."/>
            <person name="Gautier V."/>
            <person name="Ament-Velasquez S.L."/>
            <person name="Kruys A."/>
            <person name="Hutchinson M.I."/>
            <person name="Powell A.J."/>
            <person name="Barry K."/>
            <person name="Miller A.N."/>
            <person name="Grigoriev I.V."/>
            <person name="Debuchy R."/>
            <person name="Gladieux P."/>
            <person name="Thoren M.H."/>
            <person name="Johannesson H."/>
        </authorList>
    </citation>
    <scope>NUCLEOTIDE SEQUENCE</scope>
    <source>
        <strain evidence="2">CBS 508.74</strain>
    </source>
</reference>
<evidence type="ECO:0000313" key="3">
    <source>
        <dbReference type="Proteomes" id="UP001302812"/>
    </source>
</evidence>
<feature type="chain" id="PRO_5042820950" evidence="1">
    <location>
        <begin position="24"/>
        <end position="99"/>
    </location>
</feature>
<keyword evidence="1" id="KW-0732">Signal</keyword>
<evidence type="ECO:0000256" key="1">
    <source>
        <dbReference type="SAM" id="SignalP"/>
    </source>
</evidence>
<reference evidence="2" key="1">
    <citation type="journal article" date="2023" name="Mol. Phylogenet. Evol.">
        <title>Genome-scale phylogeny and comparative genomics of the fungal order Sordariales.</title>
        <authorList>
            <person name="Hensen N."/>
            <person name="Bonometti L."/>
            <person name="Westerberg I."/>
            <person name="Brannstrom I.O."/>
            <person name="Guillou S."/>
            <person name="Cros-Aarteil S."/>
            <person name="Calhoun S."/>
            <person name="Haridas S."/>
            <person name="Kuo A."/>
            <person name="Mondo S."/>
            <person name="Pangilinan J."/>
            <person name="Riley R."/>
            <person name="LaButti K."/>
            <person name="Andreopoulos B."/>
            <person name="Lipzen A."/>
            <person name="Chen C."/>
            <person name="Yan M."/>
            <person name="Daum C."/>
            <person name="Ng V."/>
            <person name="Clum A."/>
            <person name="Steindorff A."/>
            <person name="Ohm R.A."/>
            <person name="Martin F."/>
            <person name="Silar P."/>
            <person name="Natvig D.O."/>
            <person name="Lalanne C."/>
            <person name="Gautier V."/>
            <person name="Ament-Velasquez S.L."/>
            <person name="Kruys A."/>
            <person name="Hutchinson M.I."/>
            <person name="Powell A.J."/>
            <person name="Barry K."/>
            <person name="Miller A.N."/>
            <person name="Grigoriev I.V."/>
            <person name="Debuchy R."/>
            <person name="Gladieux P."/>
            <person name="Hiltunen Thoren M."/>
            <person name="Johannesson H."/>
        </authorList>
    </citation>
    <scope>NUCLEOTIDE SEQUENCE</scope>
    <source>
        <strain evidence="2">CBS 508.74</strain>
    </source>
</reference>
<proteinExistence type="predicted"/>
<dbReference type="RefSeq" id="XP_064667060.1">
    <property type="nucleotide sequence ID" value="XM_064809309.1"/>
</dbReference>
<comment type="caution">
    <text evidence="2">The sequence shown here is derived from an EMBL/GenBank/DDBJ whole genome shotgun (WGS) entry which is preliminary data.</text>
</comment>
<dbReference type="GeneID" id="89933432"/>
<organism evidence="2 3">
    <name type="scientific">Canariomyces notabilis</name>
    <dbReference type="NCBI Taxonomy" id="2074819"/>
    <lineage>
        <taxon>Eukaryota</taxon>
        <taxon>Fungi</taxon>
        <taxon>Dikarya</taxon>
        <taxon>Ascomycota</taxon>
        <taxon>Pezizomycotina</taxon>
        <taxon>Sordariomycetes</taxon>
        <taxon>Sordariomycetidae</taxon>
        <taxon>Sordariales</taxon>
        <taxon>Chaetomiaceae</taxon>
        <taxon>Canariomyces</taxon>
    </lineage>
</organism>
<dbReference type="EMBL" id="MU853356">
    <property type="protein sequence ID" value="KAK4109490.1"/>
    <property type="molecule type" value="Genomic_DNA"/>
</dbReference>
<accession>A0AAN6QK42</accession>
<sequence length="99" mass="10786">MVFRTHALWLTLVSSILAPVSLARSLGPRDPVPAGYYAAPYYPAPHGGWLDSWKEAYAKAEALVSQMTLAEKTNITSGTGMFMGKYPSHNAVHFSLTIC</sequence>
<gene>
    <name evidence="2" type="ORF">N656DRAFT_343035</name>
</gene>
<feature type="signal peptide" evidence="1">
    <location>
        <begin position="1"/>
        <end position="23"/>
    </location>
</feature>
<dbReference type="Proteomes" id="UP001302812">
    <property type="component" value="Unassembled WGS sequence"/>
</dbReference>
<dbReference type="Gene3D" id="3.20.20.300">
    <property type="entry name" value="Glycoside hydrolase, family 3, N-terminal domain"/>
    <property type="match status" value="1"/>
</dbReference>